<organism evidence="2">
    <name type="scientific">Rhizopus microsporus var. microsporus</name>
    <dbReference type="NCBI Taxonomy" id="86635"/>
    <lineage>
        <taxon>Eukaryota</taxon>
        <taxon>Fungi</taxon>
        <taxon>Fungi incertae sedis</taxon>
        <taxon>Mucoromycota</taxon>
        <taxon>Mucoromycotina</taxon>
        <taxon>Mucoromycetes</taxon>
        <taxon>Mucorales</taxon>
        <taxon>Mucorineae</taxon>
        <taxon>Rhizopodaceae</taxon>
        <taxon>Rhizopus</taxon>
    </lineage>
</organism>
<sequence length="86" mass="9800">MLVASWTVMGFFYTYTPCVVNGPLLLALLQQVRSILDLPLITALMEISITTLSIVGQLHELNVVIQYGTVTMQEKKDIYRWLLLRT</sequence>
<proteinExistence type="predicted"/>
<evidence type="ECO:0000313" key="2">
    <source>
        <dbReference type="EMBL" id="ORE00792.1"/>
    </source>
</evidence>
<dbReference type="AlphaFoldDB" id="A0A1X0QM11"/>
<evidence type="ECO:0000256" key="1">
    <source>
        <dbReference type="SAM" id="Phobius"/>
    </source>
</evidence>
<accession>A0A1X0QM11</accession>
<keyword evidence="1" id="KW-1133">Transmembrane helix</keyword>
<dbReference type="VEuPathDB" id="FungiDB:BCV72DRAFT_98219"/>
<reference evidence="2" key="1">
    <citation type="journal article" date="2016" name="Proc. Natl. Acad. Sci. U.S.A.">
        <title>Lipid metabolic changes in an early divergent fungus govern the establishment of a mutualistic symbiosis with endobacteria.</title>
        <authorList>
            <person name="Lastovetsky O.A."/>
            <person name="Gaspar M.L."/>
            <person name="Mondo S.J."/>
            <person name="LaButti K.M."/>
            <person name="Sandor L."/>
            <person name="Grigoriev I.V."/>
            <person name="Henry S.A."/>
            <person name="Pawlowska T.E."/>
        </authorList>
    </citation>
    <scope>NUCLEOTIDE SEQUENCE [LARGE SCALE GENOMIC DNA]</scope>
    <source>
        <strain evidence="2">ATCC 52814</strain>
    </source>
</reference>
<gene>
    <name evidence="2" type="ORF">BCV72DRAFT_98219</name>
</gene>
<dbReference type="Proteomes" id="UP000242414">
    <property type="component" value="Unassembled WGS sequence"/>
</dbReference>
<dbReference type="EMBL" id="KV922280">
    <property type="protein sequence ID" value="ORE00792.1"/>
    <property type="molecule type" value="Genomic_DNA"/>
</dbReference>
<protein>
    <submittedName>
        <fullName evidence="2">Uncharacterized protein</fullName>
    </submittedName>
</protein>
<feature type="transmembrane region" description="Helical" evidence="1">
    <location>
        <begin position="6"/>
        <end position="29"/>
    </location>
</feature>
<keyword evidence="1" id="KW-0812">Transmembrane</keyword>
<name>A0A1X0QM11_RHIZD</name>
<keyword evidence="1" id="KW-0472">Membrane</keyword>